<proteinExistence type="predicted"/>
<accession>A0ABR1Z7K8</accession>
<evidence type="ECO:0000313" key="2">
    <source>
        <dbReference type="EMBL" id="KAK8475782.1"/>
    </source>
</evidence>
<protein>
    <submittedName>
        <fullName evidence="2">Uncharacterized protein</fullName>
    </submittedName>
</protein>
<organism evidence="2 3">
    <name type="scientific">Hibiscus sabdariffa</name>
    <name type="common">roselle</name>
    <dbReference type="NCBI Taxonomy" id="183260"/>
    <lineage>
        <taxon>Eukaryota</taxon>
        <taxon>Viridiplantae</taxon>
        <taxon>Streptophyta</taxon>
        <taxon>Embryophyta</taxon>
        <taxon>Tracheophyta</taxon>
        <taxon>Spermatophyta</taxon>
        <taxon>Magnoliopsida</taxon>
        <taxon>eudicotyledons</taxon>
        <taxon>Gunneridae</taxon>
        <taxon>Pentapetalae</taxon>
        <taxon>rosids</taxon>
        <taxon>malvids</taxon>
        <taxon>Malvales</taxon>
        <taxon>Malvaceae</taxon>
        <taxon>Malvoideae</taxon>
        <taxon>Hibiscus</taxon>
    </lineage>
</organism>
<dbReference type="EMBL" id="JBBPBM010002652">
    <property type="protein sequence ID" value="KAK8475782.1"/>
    <property type="molecule type" value="Genomic_DNA"/>
</dbReference>
<gene>
    <name evidence="2" type="ORF">V6N12_066907</name>
</gene>
<feature type="region of interest" description="Disordered" evidence="1">
    <location>
        <begin position="57"/>
        <end position="89"/>
    </location>
</feature>
<feature type="region of interest" description="Disordered" evidence="1">
    <location>
        <begin position="1"/>
        <end position="24"/>
    </location>
</feature>
<comment type="caution">
    <text evidence="2">The sequence shown here is derived from an EMBL/GenBank/DDBJ whole genome shotgun (WGS) entry which is preliminary data.</text>
</comment>
<evidence type="ECO:0000313" key="3">
    <source>
        <dbReference type="Proteomes" id="UP001472677"/>
    </source>
</evidence>
<evidence type="ECO:0000256" key="1">
    <source>
        <dbReference type="SAM" id="MobiDB-lite"/>
    </source>
</evidence>
<reference evidence="2 3" key="1">
    <citation type="journal article" date="2024" name="G3 (Bethesda)">
        <title>Genome assembly of Hibiscus sabdariffa L. provides insights into metabolisms of medicinal natural products.</title>
        <authorList>
            <person name="Kim T."/>
        </authorList>
    </citation>
    <scope>NUCLEOTIDE SEQUENCE [LARGE SCALE GENOMIC DNA]</scope>
    <source>
        <strain evidence="2">TK-2024</strain>
        <tissue evidence="2">Old leaves</tissue>
    </source>
</reference>
<keyword evidence="3" id="KW-1185">Reference proteome</keyword>
<dbReference type="Proteomes" id="UP001472677">
    <property type="component" value="Unassembled WGS sequence"/>
</dbReference>
<name>A0ABR1Z7K8_9ROSI</name>
<sequence length="149" mass="16124">METKTSAFNCRSSSSIPHSNASLTSPLVNQVPIPSVFVFPPLSVCFPGIYDVRAEHNEENHLHDNGNGNRESEDIGFSQDDDDNNNDADVKYVDNEECGGAGNGRPIVGDEDDNVVDSNFVEEAGKEKHDDGSISKAYECENVAGGQMM</sequence>